<comment type="function">
    <text evidence="6">Specifically methylates the N7 position of a guanine in 16S rRNA.</text>
</comment>
<dbReference type="STRING" id="2741.SAMN04489866_11132"/>
<evidence type="ECO:0000256" key="1">
    <source>
        <dbReference type="ARBA" id="ARBA00022490"/>
    </source>
</evidence>
<name>A0A1G6YZF9_PEPNI</name>
<dbReference type="Gene3D" id="3.40.50.150">
    <property type="entry name" value="Vaccinia Virus protein VP39"/>
    <property type="match status" value="1"/>
</dbReference>
<accession>A0A1G6YZF9</accession>
<proteinExistence type="inferred from homology"/>
<comment type="subcellular location">
    <subcellularLocation>
        <location evidence="6">Cytoplasm</location>
    </subcellularLocation>
</comment>
<dbReference type="OrthoDB" id="9808773at2"/>
<feature type="binding site" evidence="6">
    <location>
        <position position="76"/>
    </location>
    <ligand>
        <name>S-adenosyl-L-methionine</name>
        <dbReference type="ChEBI" id="CHEBI:59789"/>
    </ligand>
</feature>
<dbReference type="FunFam" id="3.40.50.150:FF:000041">
    <property type="entry name" value="Ribosomal RNA small subunit methyltransferase G"/>
    <property type="match status" value="1"/>
</dbReference>
<dbReference type="InterPro" id="IPR029063">
    <property type="entry name" value="SAM-dependent_MTases_sf"/>
</dbReference>
<dbReference type="PANTHER" id="PTHR31760">
    <property type="entry name" value="S-ADENOSYL-L-METHIONINE-DEPENDENT METHYLTRANSFERASES SUPERFAMILY PROTEIN"/>
    <property type="match status" value="1"/>
</dbReference>
<evidence type="ECO:0000256" key="3">
    <source>
        <dbReference type="ARBA" id="ARBA00022603"/>
    </source>
</evidence>
<dbReference type="PANTHER" id="PTHR31760:SF0">
    <property type="entry name" value="S-ADENOSYL-L-METHIONINE-DEPENDENT METHYLTRANSFERASES SUPERFAMILY PROTEIN"/>
    <property type="match status" value="1"/>
</dbReference>
<keyword evidence="5 6" id="KW-0949">S-adenosyl-L-methionine</keyword>
<dbReference type="Pfam" id="PF02527">
    <property type="entry name" value="GidB"/>
    <property type="match status" value="1"/>
</dbReference>
<evidence type="ECO:0000256" key="4">
    <source>
        <dbReference type="ARBA" id="ARBA00022679"/>
    </source>
</evidence>
<keyword evidence="2 6" id="KW-0698">rRNA processing</keyword>
<keyword evidence="3 6" id="KW-0489">Methyltransferase</keyword>
<dbReference type="EMBL" id="FNAF01000011">
    <property type="protein sequence ID" value="SDD95728.1"/>
    <property type="molecule type" value="Genomic_DNA"/>
</dbReference>
<evidence type="ECO:0000256" key="6">
    <source>
        <dbReference type="HAMAP-Rule" id="MF_00074"/>
    </source>
</evidence>
<keyword evidence="9" id="KW-1185">Reference proteome</keyword>
<evidence type="ECO:0000256" key="5">
    <source>
        <dbReference type="ARBA" id="ARBA00022691"/>
    </source>
</evidence>
<feature type="binding site" evidence="6">
    <location>
        <position position="81"/>
    </location>
    <ligand>
        <name>S-adenosyl-L-methionine</name>
        <dbReference type="ChEBI" id="CHEBI:59789"/>
    </ligand>
</feature>
<dbReference type="Proteomes" id="UP000198995">
    <property type="component" value="Unassembled WGS sequence"/>
</dbReference>
<dbReference type="InterPro" id="IPR003682">
    <property type="entry name" value="rRNA_ssu_MeTfrase_G"/>
</dbReference>
<protein>
    <recommendedName>
        <fullName evidence="6">Ribosomal RNA small subunit methyltransferase G</fullName>
        <ecNumber evidence="6">2.1.1.-</ecNumber>
    </recommendedName>
    <alternativeName>
        <fullName evidence="6">16S rRNA 7-methylguanosine methyltransferase</fullName>
        <shortName evidence="6">16S rRNA m7G methyltransferase</shortName>
    </alternativeName>
</protein>
<dbReference type="HAMAP" id="MF_00074">
    <property type="entry name" value="16SrRNA_methyltr_G"/>
    <property type="match status" value="1"/>
</dbReference>
<dbReference type="RefSeq" id="WP_091792182.1">
    <property type="nucleotide sequence ID" value="NZ_FNAF01000011.1"/>
</dbReference>
<dbReference type="GO" id="GO:0005829">
    <property type="term" value="C:cytosol"/>
    <property type="evidence" value="ECO:0007669"/>
    <property type="project" value="TreeGrafter"/>
</dbReference>
<dbReference type="CDD" id="cd02440">
    <property type="entry name" value="AdoMet_MTases"/>
    <property type="match status" value="1"/>
</dbReference>
<evidence type="ECO:0000256" key="2">
    <source>
        <dbReference type="ARBA" id="ARBA00022552"/>
    </source>
</evidence>
<organism evidence="8 9">
    <name type="scientific">Peptococcus niger</name>
    <dbReference type="NCBI Taxonomy" id="2741"/>
    <lineage>
        <taxon>Bacteria</taxon>
        <taxon>Bacillati</taxon>
        <taxon>Bacillota</taxon>
        <taxon>Clostridia</taxon>
        <taxon>Eubacteriales</taxon>
        <taxon>Peptococcaceae</taxon>
        <taxon>Peptococcus</taxon>
    </lineage>
</organism>
<keyword evidence="1 6" id="KW-0963">Cytoplasm</keyword>
<dbReference type="NCBIfam" id="TIGR00138">
    <property type="entry name" value="rsmG_gidB"/>
    <property type="match status" value="1"/>
</dbReference>
<feature type="binding site" evidence="6">
    <location>
        <position position="147"/>
    </location>
    <ligand>
        <name>S-adenosyl-L-methionine</name>
        <dbReference type="ChEBI" id="CHEBI:59789"/>
    </ligand>
</feature>
<reference evidence="8 9" key="1">
    <citation type="submission" date="2016-10" db="EMBL/GenBank/DDBJ databases">
        <authorList>
            <person name="de Groot N.N."/>
        </authorList>
    </citation>
    <scope>NUCLEOTIDE SEQUENCE [LARGE SCALE GENOMIC DNA]</scope>
    <source>
        <strain evidence="8 9">DSM 20475</strain>
    </source>
</reference>
<keyword evidence="4 6" id="KW-0808">Transferase</keyword>
<dbReference type="SUPFAM" id="SSF53335">
    <property type="entry name" value="S-adenosyl-L-methionine-dependent methyltransferases"/>
    <property type="match status" value="1"/>
</dbReference>
<sequence>MTAEALYRAFADLDLPLTDGQIAQFLQYDARLRAANQHMNLTAITAPQEVLEKHFIDSALVLHYVNEPGQRLIDIGSGAGFPGMVLAILRPDWEILLLDSLQKRVDFLRTLAGALGLSDRVRALHGRAEALGHDPAYRERFDLATGRAVTQMGGFLEYALPFVRIGGLVAVLKGPGDEGTLADIVSAAGTLGGTYRDTLAYTLPGGDDRRLWRFDKTATTPANYPRRPKAMRNRPLVPQKRDPS</sequence>
<comment type="similarity">
    <text evidence="6">Belongs to the methyltransferase superfamily. RNA methyltransferase RsmG family.</text>
</comment>
<gene>
    <name evidence="6" type="primary">rsmG</name>
    <name evidence="8" type="ORF">SAMN04489866_11132</name>
</gene>
<evidence type="ECO:0000256" key="7">
    <source>
        <dbReference type="SAM" id="MobiDB-lite"/>
    </source>
</evidence>
<dbReference type="EC" id="2.1.1.-" evidence="6"/>
<feature type="binding site" evidence="6">
    <location>
        <begin position="128"/>
        <end position="129"/>
    </location>
    <ligand>
        <name>S-adenosyl-L-methionine</name>
        <dbReference type="ChEBI" id="CHEBI:59789"/>
    </ligand>
</feature>
<evidence type="ECO:0000313" key="8">
    <source>
        <dbReference type="EMBL" id="SDD95728.1"/>
    </source>
</evidence>
<dbReference type="GO" id="GO:0070043">
    <property type="term" value="F:rRNA (guanine-N7-)-methyltransferase activity"/>
    <property type="evidence" value="ECO:0007669"/>
    <property type="project" value="UniProtKB-UniRule"/>
</dbReference>
<dbReference type="AlphaFoldDB" id="A0A1G6YZF9"/>
<comment type="caution">
    <text evidence="6">Lacks conserved residue(s) required for the propagation of feature annotation.</text>
</comment>
<feature type="region of interest" description="Disordered" evidence="7">
    <location>
        <begin position="216"/>
        <end position="244"/>
    </location>
</feature>
<evidence type="ECO:0000313" key="9">
    <source>
        <dbReference type="Proteomes" id="UP000198995"/>
    </source>
</evidence>